<feature type="compositionally biased region" description="Low complexity" evidence="1">
    <location>
        <begin position="33"/>
        <end position="60"/>
    </location>
</feature>
<name>A0ABD0UUF8_DENTH</name>
<protein>
    <submittedName>
        <fullName evidence="2">Uncharacterized protein</fullName>
    </submittedName>
</protein>
<keyword evidence="3" id="KW-1185">Reference proteome</keyword>
<evidence type="ECO:0000313" key="3">
    <source>
        <dbReference type="Proteomes" id="UP001552299"/>
    </source>
</evidence>
<dbReference type="EMBL" id="JANQDX010000011">
    <property type="protein sequence ID" value="KAL0916366.1"/>
    <property type="molecule type" value="Genomic_DNA"/>
</dbReference>
<feature type="region of interest" description="Disordered" evidence="1">
    <location>
        <begin position="20"/>
        <end position="60"/>
    </location>
</feature>
<gene>
    <name evidence="2" type="ORF">M5K25_013870</name>
</gene>
<proteinExistence type="predicted"/>
<dbReference type="Proteomes" id="UP001552299">
    <property type="component" value="Unassembled WGS sequence"/>
</dbReference>
<accession>A0ABD0UUF8</accession>
<organism evidence="2 3">
    <name type="scientific">Dendrobium thyrsiflorum</name>
    <name type="common">Pinecone-like raceme dendrobium</name>
    <name type="synonym">Orchid</name>
    <dbReference type="NCBI Taxonomy" id="117978"/>
    <lineage>
        <taxon>Eukaryota</taxon>
        <taxon>Viridiplantae</taxon>
        <taxon>Streptophyta</taxon>
        <taxon>Embryophyta</taxon>
        <taxon>Tracheophyta</taxon>
        <taxon>Spermatophyta</taxon>
        <taxon>Magnoliopsida</taxon>
        <taxon>Liliopsida</taxon>
        <taxon>Asparagales</taxon>
        <taxon>Orchidaceae</taxon>
        <taxon>Epidendroideae</taxon>
        <taxon>Malaxideae</taxon>
        <taxon>Dendrobiinae</taxon>
        <taxon>Dendrobium</taxon>
    </lineage>
</organism>
<dbReference type="AlphaFoldDB" id="A0ABD0UUF8"/>
<comment type="caution">
    <text evidence="2">The sequence shown here is derived from an EMBL/GenBank/DDBJ whole genome shotgun (WGS) entry which is preliminary data.</text>
</comment>
<evidence type="ECO:0000256" key="1">
    <source>
        <dbReference type="SAM" id="MobiDB-lite"/>
    </source>
</evidence>
<reference evidence="2 3" key="1">
    <citation type="journal article" date="2024" name="Plant Biotechnol. J.">
        <title>Dendrobium thyrsiflorum genome and its molecular insights into genes involved in important horticultural traits.</title>
        <authorList>
            <person name="Chen B."/>
            <person name="Wang J.Y."/>
            <person name="Zheng P.J."/>
            <person name="Li K.L."/>
            <person name="Liang Y.M."/>
            <person name="Chen X.F."/>
            <person name="Zhang C."/>
            <person name="Zhao X."/>
            <person name="He X."/>
            <person name="Zhang G.Q."/>
            <person name="Liu Z.J."/>
            <person name="Xu Q."/>
        </authorList>
    </citation>
    <scope>NUCLEOTIDE SEQUENCE [LARGE SCALE GENOMIC DNA]</scope>
    <source>
        <strain evidence="2">GZMU011</strain>
    </source>
</reference>
<evidence type="ECO:0000313" key="2">
    <source>
        <dbReference type="EMBL" id="KAL0916366.1"/>
    </source>
</evidence>
<sequence length="76" mass="7817">MSSILAPNLAGGSWRPRATLATALSDEAPSPAPGAALPTTTAAPAPRRIPTPEAAPESPNAEARVSFFFFSPLLFL</sequence>